<organism evidence="1 2">
    <name type="scientific">Bifidobacterium longum</name>
    <dbReference type="NCBI Taxonomy" id="216816"/>
    <lineage>
        <taxon>Bacteria</taxon>
        <taxon>Bacillati</taxon>
        <taxon>Actinomycetota</taxon>
        <taxon>Actinomycetes</taxon>
        <taxon>Bifidobacteriales</taxon>
        <taxon>Bifidobacteriaceae</taxon>
        <taxon>Bifidobacterium</taxon>
    </lineage>
</organism>
<dbReference type="RefSeq" id="WP_217301450.1">
    <property type="nucleotide sequence ID" value="NZ_CAXSUE010000004.1"/>
</dbReference>
<dbReference type="AlphaFoldDB" id="A0AAW4NJA1"/>
<dbReference type="EMBL" id="JAHOFX010000003">
    <property type="protein sequence ID" value="MBV3438154.1"/>
    <property type="molecule type" value="Genomic_DNA"/>
</dbReference>
<evidence type="ECO:0000313" key="2">
    <source>
        <dbReference type="Proteomes" id="UP001195937"/>
    </source>
</evidence>
<accession>A0AAW4NJA1</accession>
<protein>
    <submittedName>
        <fullName evidence="1">Uncharacterized protein</fullName>
    </submittedName>
</protein>
<gene>
    <name evidence="1" type="ORF">KSW34_03750</name>
</gene>
<comment type="caution">
    <text evidence="1">The sequence shown here is derived from an EMBL/GenBank/DDBJ whole genome shotgun (WGS) entry which is preliminary data.</text>
</comment>
<name>A0AAW4NJA1_BIFLN</name>
<proteinExistence type="predicted"/>
<dbReference type="Proteomes" id="UP001195937">
    <property type="component" value="Unassembled WGS sequence"/>
</dbReference>
<reference evidence="1" key="1">
    <citation type="submission" date="2021-06" db="EMBL/GenBank/DDBJ databases">
        <title>Collection of gut derived symbiotic bacterial strains cultured from healthy donors.</title>
        <authorList>
            <person name="Lin H."/>
            <person name="Littmann E."/>
            <person name="Pamer E.G."/>
        </authorList>
    </citation>
    <scope>NUCLEOTIDE SEQUENCE</scope>
    <source>
        <strain evidence="1">MSK.19.9</strain>
    </source>
</reference>
<evidence type="ECO:0000313" key="1">
    <source>
        <dbReference type="EMBL" id="MBV3438154.1"/>
    </source>
</evidence>
<sequence length="107" mass="12174">MPLPPKAVSSYLWLPGIRMDGVTARDPERLAADLEAWRRDANRRLGEYDAPVERLDVEDAGAGSVHVTPVFGRPPKRPLLPGRRRRAWDEARRMERDMKAGFDRIVA</sequence>